<dbReference type="AlphaFoldDB" id="A0AAW0ZQE8"/>
<proteinExistence type="predicted"/>
<evidence type="ECO:0000313" key="1">
    <source>
        <dbReference type="EMBL" id="KAK9299429.1"/>
    </source>
</evidence>
<protein>
    <submittedName>
        <fullName evidence="1">Uncharacterized protein</fullName>
    </submittedName>
</protein>
<comment type="caution">
    <text evidence="1">The sequence shown here is derived from an EMBL/GenBank/DDBJ whole genome shotgun (WGS) entry which is preliminary data.</text>
</comment>
<organism evidence="1 2">
    <name type="scientific">Tetragonisca angustula</name>
    <dbReference type="NCBI Taxonomy" id="166442"/>
    <lineage>
        <taxon>Eukaryota</taxon>
        <taxon>Metazoa</taxon>
        <taxon>Ecdysozoa</taxon>
        <taxon>Arthropoda</taxon>
        <taxon>Hexapoda</taxon>
        <taxon>Insecta</taxon>
        <taxon>Pterygota</taxon>
        <taxon>Neoptera</taxon>
        <taxon>Endopterygota</taxon>
        <taxon>Hymenoptera</taxon>
        <taxon>Apocrita</taxon>
        <taxon>Aculeata</taxon>
        <taxon>Apoidea</taxon>
        <taxon>Anthophila</taxon>
        <taxon>Apidae</taxon>
        <taxon>Tetragonisca</taxon>
    </lineage>
</organism>
<keyword evidence="2" id="KW-1185">Reference proteome</keyword>
<reference evidence="1 2" key="1">
    <citation type="submission" date="2024-05" db="EMBL/GenBank/DDBJ databases">
        <title>The nuclear and mitochondrial genome assemblies of Tetragonisca angustula (Apidae: Meliponini), a tiny yet remarkable pollinator in the Neotropics.</title>
        <authorList>
            <person name="Ferrari R."/>
            <person name="Ricardo P.C."/>
            <person name="Dias F.C."/>
            <person name="Araujo N.S."/>
            <person name="Soares D.O."/>
            <person name="Zhou Q.-S."/>
            <person name="Zhu C.-D."/>
            <person name="Coutinho L."/>
            <person name="Airas M.C."/>
            <person name="Batista T.M."/>
        </authorList>
    </citation>
    <scope>NUCLEOTIDE SEQUENCE [LARGE SCALE GENOMIC DNA]</scope>
    <source>
        <strain evidence="1">ASF017062</strain>
        <tissue evidence="1">Abdomen</tissue>
    </source>
</reference>
<dbReference type="EMBL" id="JAWNGG020000149">
    <property type="protein sequence ID" value="KAK9299429.1"/>
    <property type="molecule type" value="Genomic_DNA"/>
</dbReference>
<name>A0AAW0ZQE8_9HYME</name>
<accession>A0AAW0ZQE8</accession>
<dbReference type="Proteomes" id="UP001432146">
    <property type="component" value="Unassembled WGS sequence"/>
</dbReference>
<gene>
    <name evidence="1" type="ORF">QLX08_007546</name>
</gene>
<sequence>MHVPCLEVEVDAVNLHIFVPLSFVALRLRNALPVLSLPGEKRTAVLAESAILTDAFLAFIAAKPIHCNVHKGGLASGVPSRNTENGI</sequence>
<evidence type="ECO:0000313" key="2">
    <source>
        <dbReference type="Proteomes" id="UP001432146"/>
    </source>
</evidence>